<feature type="coiled-coil region" evidence="1">
    <location>
        <begin position="402"/>
        <end position="484"/>
    </location>
</feature>
<dbReference type="Pfam" id="PF07508">
    <property type="entry name" value="Recombinase"/>
    <property type="match status" value="1"/>
</dbReference>
<dbReference type="CDD" id="cd00338">
    <property type="entry name" value="Ser_Recombinase"/>
    <property type="match status" value="1"/>
</dbReference>
<dbReference type="PROSITE" id="PS51736">
    <property type="entry name" value="RECOMBINASES_3"/>
    <property type="match status" value="1"/>
</dbReference>
<dbReference type="PANTHER" id="PTHR30461:SF23">
    <property type="entry name" value="DNA RECOMBINASE-RELATED"/>
    <property type="match status" value="1"/>
</dbReference>
<feature type="domain" description="Recombinase" evidence="4">
    <location>
        <begin position="160"/>
        <end position="297"/>
    </location>
</feature>
<accession>A0A229UGL9</accession>
<protein>
    <submittedName>
        <fullName evidence="5">Recombinase family protein</fullName>
    </submittedName>
</protein>
<evidence type="ECO:0000259" key="3">
    <source>
        <dbReference type="PROSITE" id="PS51736"/>
    </source>
</evidence>
<dbReference type="Proteomes" id="UP000215509">
    <property type="component" value="Unassembled WGS sequence"/>
</dbReference>
<dbReference type="InterPro" id="IPR006119">
    <property type="entry name" value="Resolv_N"/>
</dbReference>
<dbReference type="InterPro" id="IPR036162">
    <property type="entry name" value="Resolvase-like_N_sf"/>
</dbReference>
<evidence type="ECO:0000259" key="4">
    <source>
        <dbReference type="PROSITE" id="PS51737"/>
    </source>
</evidence>
<dbReference type="PROSITE" id="PS51737">
    <property type="entry name" value="RECOMBINASE_DNA_BIND"/>
    <property type="match status" value="1"/>
</dbReference>
<dbReference type="InterPro" id="IPR011109">
    <property type="entry name" value="DNA_bind_recombinase_dom"/>
</dbReference>
<dbReference type="GO" id="GO:0003677">
    <property type="term" value="F:DNA binding"/>
    <property type="evidence" value="ECO:0007669"/>
    <property type="project" value="InterPro"/>
</dbReference>
<keyword evidence="1" id="KW-0175">Coiled coil</keyword>
<feature type="compositionally biased region" description="Basic and acidic residues" evidence="2">
    <location>
        <begin position="17"/>
        <end position="27"/>
    </location>
</feature>
<dbReference type="Gene3D" id="3.40.50.1390">
    <property type="entry name" value="Resolvase, N-terminal catalytic domain"/>
    <property type="match status" value="1"/>
</dbReference>
<dbReference type="InterPro" id="IPR025827">
    <property type="entry name" value="Zn_ribbon_recom_dom"/>
</dbReference>
<dbReference type="SMART" id="SM00857">
    <property type="entry name" value="Resolvase"/>
    <property type="match status" value="1"/>
</dbReference>
<dbReference type="AlphaFoldDB" id="A0A229UGL9"/>
<evidence type="ECO:0000313" key="5">
    <source>
        <dbReference type="EMBL" id="OXM82495.1"/>
    </source>
</evidence>
<organism evidence="5 6">
    <name type="scientific">Paenibacillus rigui</name>
    <dbReference type="NCBI Taxonomy" id="554312"/>
    <lineage>
        <taxon>Bacteria</taxon>
        <taxon>Bacillati</taxon>
        <taxon>Bacillota</taxon>
        <taxon>Bacilli</taxon>
        <taxon>Bacillales</taxon>
        <taxon>Paenibacillaceae</taxon>
        <taxon>Paenibacillus</taxon>
    </lineage>
</organism>
<dbReference type="Pfam" id="PF13408">
    <property type="entry name" value="Zn_ribbon_recom"/>
    <property type="match status" value="1"/>
</dbReference>
<dbReference type="PANTHER" id="PTHR30461">
    <property type="entry name" value="DNA-INVERTASE FROM LAMBDOID PROPHAGE"/>
    <property type="match status" value="1"/>
</dbReference>
<dbReference type="Gene3D" id="3.90.1750.20">
    <property type="entry name" value="Putative Large Serine Recombinase, Chain B, Domain 2"/>
    <property type="match status" value="1"/>
</dbReference>
<feature type="domain" description="Resolvase/invertase-type recombinase catalytic" evidence="3">
    <location>
        <begin position="5"/>
        <end position="152"/>
    </location>
</feature>
<dbReference type="EMBL" id="NMQW01000070">
    <property type="protein sequence ID" value="OXM82495.1"/>
    <property type="molecule type" value="Genomic_DNA"/>
</dbReference>
<dbReference type="GO" id="GO:0000150">
    <property type="term" value="F:DNA strand exchange activity"/>
    <property type="evidence" value="ECO:0007669"/>
    <property type="project" value="InterPro"/>
</dbReference>
<sequence>MSKIRARGYVRVSTMKESQKDSPEHQESFIRENAARMNIDIDYIYEDRDSATSIVSRDDVQKMIADAKRGEMDLLFFTSLSRFSRDALDAISLKRILVNALKIRVISLEDNYDSGIKDDELLFGIKSVVNQNTSGDISLSSRRGIRQSAMKGNYIGSIPPFGYKKVLIDGRKTLEVVPEQAEIVREIFDLYTGGTGEKGIVNYLNEKKIPSYKGGVWGLTSVQRILQNENYTGYSVFGRHTTEVAYDDLSDLMNRRKKLIQKPKNEWQRTSFQTHEALISCETFEKAQEIRQLRGGGERGGRRAFVNVFAKMIFCAECGSAMVTMVSRVRGNEYRYLLCSRRRRTGEAGCKNSKWIPYNDMRDELISGILERIKKKLYMLELKGGTEAISVGLPESNFVKEKKKLEKRIEDNRKLLFEIRRQHMLGEIDRNQYEYEKEQYEKEIADAENRLTAIMAEEKKSLDIEKLIRESKQALNELSQLKSYDEVEKTRVLLMQVVKRIEAQKDGEILIETYL</sequence>
<proteinExistence type="predicted"/>
<comment type="caution">
    <text evidence="5">The sequence shown here is derived from an EMBL/GenBank/DDBJ whole genome shotgun (WGS) entry which is preliminary data.</text>
</comment>
<dbReference type="SUPFAM" id="SSF53041">
    <property type="entry name" value="Resolvase-like"/>
    <property type="match status" value="1"/>
</dbReference>
<dbReference type="Pfam" id="PF00239">
    <property type="entry name" value="Resolvase"/>
    <property type="match status" value="1"/>
</dbReference>
<dbReference type="InterPro" id="IPR038109">
    <property type="entry name" value="DNA_bind_recomb_sf"/>
</dbReference>
<name>A0A229UGL9_9BACL</name>
<feature type="region of interest" description="Disordered" evidence="2">
    <location>
        <begin position="1"/>
        <end position="27"/>
    </location>
</feature>
<evidence type="ECO:0000256" key="1">
    <source>
        <dbReference type="SAM" id="Coils"/>
    </source>
</evidence>
<keyword evidence="6" id="KW-1185">Reference proteome</keyword>
<reference evidence="5 6" key="1">
    <citation type="submission" date="2017-07" db="EMBL/GenBank/DDBJ databases">
        <title>Genome sequencing and assembly of Paenibacillus rigui.</title>
        <authorList>
            <person name="Mayilraj S."/>
        </authorList>
    </citation>
    <scope>NUCLEOTIDE SEQUENCE [LARGE SCALE GENOMIC DNA]</scope>
    <source>
        <strain evidence="5 6">JCM 16352</strain>
    </source>
</reference>
<dbReference type="InterPro" id="IPR050639">
    <property type="entry name" value="SSR_resolvase"/>
</dbReference>
<dbReference type="OrthoDB" id="9769353at2"/>
<dbReference type="RefSeq" id="WP_094018659.1">
    <property type="nucleotide sequence ID" value="NZ_NMQW01000070.1"/>
</dbReference>
<gene>
    <name evidence="5" type="ORF">CF651_30615</name>
</gene>
<evidence type="ECO:0000256" key="2">
    <source>
        <dbReference type="SAM" id="MobiDB-lite"/>
    </source>
</evidence>
<evidence type="ECO:0000313" key="6">
    <source>
        <dbReference type="Proteomes" id="UP000215509"/>
    </source>
</evidence>